<gene>
    <name evidence="1" type="ORF">RRF57_009928</name>
</gene>
<dbReference type="AlphaFoldDB" id="A0AAN7UKG3"/>
<dbReference type="EMBL" id="JAWHQM010000039">
    <property type="protein sequence ID" value="KAK5634215.1"/>
    <property type="molecule type" value="Genomic_DNA"/>
</dbReference>
<sequence length="75" mass="7960">MKFAAAGSNPNSLRTPGIEKSFISLLRIIPVDGTICRFPNNRLTVVVLDTAMPDPSAVVMCEVPSPGVVYIFPGA</sequence>
<evidence type="ECO:0000313" key="2">
    <source>
        <dbReference type="Proteomes" id="UP001305414"/>
    </source>
</evidence>
<proteinExistence type="predicted"/>
<organism evidence="1 2">
    <name type="scientific">Xylaria bambusicola</name>
    <dbReference type="NCBI Taxonomy" id="326684"/>
    <lineage>
        <taxon>Eukaryota</taxon>
        <taxon>Fungi</taxon>
        <taxon>Dikarya</taxon>
        <taxon>Ascomycota</taxon>
        <taxon>Pezizomycotina</taxon>
        <taxon>Sordariomycetes</taxon>
        <taxon>Xylariomycetidae</taxon>
        <taxon>Xylariales</taxon>
        <taxon>Xylariaceae</taxon>
        <taxon>Xylaria</taxon>
    </lineage>
</organism>
<name>A0AAN7UKG3_9PEZI</name>
<reference evidence="1 2" key="1">
    <citation type="submission" date="2023-10" db="EMBL/GenBank/DDBJ databases">
        <title>Draft genome sequence of Xylaria bambusicola isolate GMP-LS, the root and basal stem rot pathogen of sugarcane in Indonesia.</title>
        <authorList>
            <person name="Selvaraj P."/>
            <person name="Muralishankar V."/>
            <person name="Muruganantham S."/>
            <person name="Sp S."/>
            <person name="Haryani S."/>
            <person name="Lau K.J.X."/>
            <person name="Naqvi N.I."/>
        </authorList>
    </citation>
    <scope>NUCLEOTIDE SEQUENCE [LARGE SCALE GENOMIC DNA]</scope>
    <source>
        <strain evidence="1">GMP-LS</strain>
    </source>
</reference>
<evidence type="ECO:0000313" key="1">
    <source>
        <dbReference type="EMBL" id="KAK5634215.1"/>
    </source>
</evidence>
<comment type="caution">
    <text evidence="1">The sequence shown here is derived from an EMBL/GenBank/DDBJ whole genome shotgun (WGS) entry which is preliminary data.</text>
</comment>
<dbReference type="Proteomes" id="UP001305414">
    <property type="component" value="Unassembled WGS sequence"/>
</dbReference>
<keyword evidence="2" id="KW-1185">Reference proteome</keyword>
<protein>
    <submittedName>
        <fullName evidence="1">Uncharacterized protein</fullName>
    </submittedName>
</protein>
<accession>A0AAN7UKG3</accession>